<gene>
    <name evidence="1" type="ORF">GCM10020260_00150</name>
</gene>
<accession>A0ABP6R7C8</accession>
<comment type="caution">
    <text evidence="1">The sequence shown here is derived from an EMBL/GenBank/DDBJ whole genome shotgun (WGS) entry which is preliminary data.</text>
</comment>
<name>A0ABP6R7C8_9MICC</name>
<evidence type="ECO:0000313" key="1">
    <source>
        <dbReference type="EMBL" id="GAA3278257.1"/>
    </source>
</evidence>
<organism evidence="1 2">
    <name type="scientific">Nesterenkonia halobia</name>
    <dbReference type="NCBI Taxonomy" id="37922"/>
    <lineage>
        <taxon>Bacteria</taxon>
        <taxon>Bacillati</taxon>
        <taxon>Actinomycetota</taxon>
        <taxon>Actinomycetes</taxon>
        <taxon>Micrococcales</taxon>
        <taxon>Micrococcaceae</taxon>
        <taxon>Nesterenkonia</taxon>
    </lineage>
</organism>
<proteinExistence type="predicted"/>
<dbReference type="EMBL" id="BAAAYG010000001">
    <property type="protein sequence ID" value="GAA3278257.1"/>
    <property type="molecule type" value="Genomic_DNA"/>
</dbReference>
<dbReference type="Proteomes" id="UP001501736">
    <property type="component" value="Unassembled WGS sequence"/>
</dbReference>
<sequence length="56" mass="6418">MTDDRSQPCRYCGALVASADTLTHLRWHTTVDPDLEEPTSVHGFWTRTGEWIETAR</sequence>
<evidence type="ECO:0000313" key="2">
    <source>
        <dbReference type="Proteomes" id="UP001501736"/>
    </source>
</evidence>
<protein>
    <recommendedName>
        <fullName evidence="3">C2H2-type domain-containing protein</fullName>
    </recommendedName>
</protein>
<reference evidence="2" key="1">
    <citation type="journal article" date="2019" name="Int. J. Syst. Evol. Microbiol.">
        <title>The Global Catalogue of Microorganisms (GCM) 10K type strain sequencing project: providing services to taxonomists for standard genome sequencing and annotation.</title>
        <authorList>
            <consortium name="The Broad Institute Genomics Platform"/>
            <consortium name="The Broad Institute Genome Sequencing Center for Infectious Disease"/>
            <person name="Wu L."/>
            <person name="Ma J."/>
        </authorList>
    </citation>
    <scope>NUCLEOTIDE SEQUENCE [LARGE SCALE GENOMIC DNA]</scope>
    <source>
        <strain evidence="2">JCM 11483</strain>
    </source>
</reference>
<evidence type="ECO:0008006" key="3">
    <source>
        <dbReference type="Google" id="ProtNLM"/>
    </source>
</evidence>
<dbReference type="RefSeq" id="WP_344717146.1">
    <property type="nucleotide sequence ID" value="NZ_BAAAYG010000001.1"/>
</dbReference>
<keyword evidence="2" id="KW-1185">Reference proteome</keyword>